<dbReference type="RefSeq" id="WP_217138540.1">
    <property type="nucleotide sequence ID" value="NZ_JAFMOU010000068.1"/>
</dbReference>
<evidence type="ECO:0000313" key="2">
    <source>
        <dbReference type="Proteomes" id="UP000699865"/>
    </source>
</evidence>
<proteinExistence type="predicted"/>
<accession>A0ABS6L2J6</accession>
<dbReference type="EMBL" id="JAFMOU010000068">
    <property type="protein sequence ID" value="MBU9835901.1"/>
    <property type="molecule type" value="Genomic_DNA"/>
</dbReference>
<organism evidence="1 2">
    <name type="scientific">Rahnella perminowiae</name>
    <dbReference type="NCBI Taxonomy" id="2816244"/>
    <lineage>
        <taxon>Bacteria</taxon>
        <taxon>Pseudomonadati</taxon>
        <taxon>Pseudomonadota</taxon>
        <taxon>Gammaproteobacteria</taxon>
        <taxon>Enterobacterales</taxon>
        <taxon>Yersiniaceae</taxon>
        <taxon>Rahnella</taxon>
    </lineage>
</organism>
<gene>
    <name evidence="1" type="ORF">J1786_13910</name>
</gene>
<dbReference type="Proteomes" id="UP000699865">
    <property type="component" value="Unassembled WGS sequence"/>
</dbReference>
<keyword evidence="2" id="KW-1185">Reference proteome</keyword>
<sequence length="403" mass="44987">MKKSIIILNLVMAGGGDYALGKKIKDIARSTQAEGVLFTVSSESKSFKIEGEEKFNQGKKMNYRDCVIVVTPYSIKSPVPLASVLADLFFQLGIINCDTVILIDEMDITRDFCSSDRDYKAALSSLGLKNISVHSLGFSKKSLGYLSMPDQEVISIQKSAKQDIIKLLDSYNLSLPEDCALYFAYLSSDTIFTCAQIFIINTLIEDRNTPGNSAYVFVCREEHVIQRLLIKLKGSFLSPPHNDLFSEFHLSSITDESKVINHGYNRGAGNKKIHICITKTLPSTMFKNLTSISKTGMMSGDQSLSDYLSLKKSLPYYDKQPWKEPLIEGLNKRANALGGEELLNKFESMVAGRNPYDGSIAYKLLTPDDVPAPALKNSLLAFNQEVYARKADRQIREILMKYL</sequence>
<protein>
    <submittedName>
        <fullName evidence="1">Uncharacterized protein</fullName>
    </submittedName>
</protein>
<reference evidence="1 2" key="1">
    <citation type="submission" date="2021-03" db="EMBL/GenBank/DDBJ databases">
        <title>Five novel Rahnella species.</title>
        <authorList>
            <person name="Brady C."/>
            <person name="Asselin J."/>
            <person name="Beer S."/>
            <person name="Bruberg M.B."/>
            <person name="Crampton B."/>
            <person name="Venter S."/>
            <person name="Arnold D."/>
            <person name="Denman S."/>
        </authorList>
    </citation>
    <scope>NUCLEOTIDE SEQUENCE [LARGE SCALE GENOMIC DNA]</scope>
    <source>
        <strain evidence="1 2">L72c</strain>
    </source>
</reference>
<comment type="caution">
    <text evidence="1">The sequence shown here is derived from an EMBL/GenBank/DDBJ whole genome shotgun (WGS) entry which is preliminary data.</text>
</comment>
<name>A0ABS6L2J6_9GAMM</name>
<evidence type="ECO:0000313" key="1">
    <source>
        <dbReference type="EMBL" id="MBU9835901.1"/>
    </source>
</evidence>